<keyword evidence="1" id="KW-0732">Signal</keyword>
<feature type="chain" id="PRO_5044228953" description="DUF3857 domain-containing protein" evidence="1">
    <location>
        <begin position="22"/>
        <end position="345"/>
    </location>
</feature>
<sequence length="345" mass="40414">MKYCKVGIVLVVFLLFSKSSAQNLEYGKVTKEELQEKVHPLDSTAAAAIIFKKARTYFVYERGNGFYLYHDFNIRFKVYKKEGLKWADFSVIYLNKREGFEEEIVKFSNCVTYNLENGELKETPLRMEGNLKTNINKYWNQTLITMPNVKVGSIFQINYTVKSRNNVRFPVFNFQYEIPVNYAEYQTDIPEVFIYKTLLTGYNKVEATSKIVKETESFSHKYNQQSDFPYKYQLASYKAENIPALKEEAYIDNIKNYRSSIQHELETTRFPFDGVVDYSMTWDGVAKNIFDYNSFGRELNKDNYLDADVKALNSNVTTEIDKLETIFKFVQAKMNFDGDYSILTD</sequence>
<dbReference type="AlphaFoldDB" id="A0AB39W0X7"/>
<feature type="signal peptide" evidence="1">
    <location>
        <begin position="1"/>
        <end position="21"/>
    </location>
</feature>
<evidence type="ECO:0000313" key="2">
    <source>
        <dbReference type="EMBL" id="XDU95500.1"/>
    </source>
</evidence>
<evidence type="ECO:0000256" key="1">
    <source>
        <dbReference type="SAM" id="SignalP"/>
    </source>
</evidence>
<protein>
    <recommendedName>
        <fullName evidence="3">DUF3857 domain-containing protein</fullName>
    </recommendedName>
</protein>
<dbReference type="RefSeq" id="WP_369753065.1">
    <property type="nucleotide sequence ID" value="NZ_CP165625.1"/>
</dbReference>
<proteinExistence type="predicted"/>
<dbReference type="Gene3D" id="2.60.40.3140">
    <property type="match status" value="1"/>
</dbReference>
<reference evidence="2" key="1">
    <citation type="submission" date="2024-07" db="EMBL/GenBank/DDBJ databases">
        <authorList>
            <person name="Biller S.J."/>
        </authorList>
    </citation>
    <scope>NUCLEOTIDE SEQUENCE</scope>
    <source>
        <strain evidence="2">WC2409</strain>
    </source>
</reference>
<evidence type="ECO:0008006" key="3">
    <source>
        <dbReference type="Google" id="ProtNLM"/>
    </source>
</evidence>
<gene>
    <name evidence="2" type="ORF">AB3G34_16630</name>
</gene>
<dbReference type="EMBL" id="CP165625">
    <property type="protein sequence ID" value="XDU95500.1"/>
    <property type="molecule type" value="Genomic_DNA"/>
</dbReference>
<accession>A0AB39W0X7</accession>
<organism evidence="2">
    <name type="scientific">Flavobacterium sp. WC2409</name>
    <dbReference type="NCBI Taxonomy" id="3234139"/>
    <lineage>
        <taxon>Bacteria</taxon>
        <taxon>Pseudomonadati</taxon>
        <taxon>Bacteroidota</taxon>
        <taxon>Flavobacteriia</taxon>
        <taxon>Flavobacteriales</taxon>
        <taxon>Flavobacteriaceae</taxon>
        <taxon>Flavobacterium</taxon>
    </lineage>
</organism>
<name>A0AB39W0X7_9FLAO</name>